<dbReference type="OrthoDB" id="2135617at2759"/>
<evidence type="ECO:0000256" key="2">
    <source>
        <dbReference type="SAM" id="SignalP"/>
    </source>
</evidence>
<dbReference type="Proteomes" id="UP000193944">
    <property type="component" value="Unassembled WGS sequence"/>
</dbReference>
<feature type="compositionally biased region" description="Low complexity" evidence="1">
    <location>
        <begin position="210"/>
        <end position="250"/>
    </location>
</feature>
<dbReference type="AlphaFoldDB" id="A0A1Y1WSM8"/>
<keyword evidence="4" id="KW-1185">Reference proteome</keyword>
<gene>
    <name evidence="3" type="ORF">BCR32DRAFT_284045</name>
</gene>
<feature type="chain" id="PRO_5012847315" evidence="2">
    <location>
        <begin position="19"/>
        <end position="304"/>
    </location>
</feature>
<proteinExistence type="predicted"/>
<reference evidence="3 4" key="2">
    <citation type="submission" date="2016-08" db="EMBL/GenBank/DDBJ databases">
        <title>Pervasive Adenine N6-methylation of Active Genes in Fungi.</title>
        <authorList>
            <consortium name="DOE Joint Genome Institute"/>
            <person name="Mondo S.J."/>
            <person name="Dannebaum R.O."/>
            <person name="Kuo R.C."/>
            <person name="Labutti K."/>
            <person name="Haridas S."/>
            <person name="Kuo A."/>
            <person name="Salamov A."/>
            <person name="Ahrendt S.R."/>
            <person name="Lipzen A."/>
            <person name="Sullivan W."/>
            <person name="Andreopoulos W.B."/>
            <person name="Clum A."/>
            <person name="Lindquist E."/>
            <person name="Daum C."/>
            <person name="Ramamoorthy G.K."/>
            <person name="Gryganskyi A."/>
            <person name="Culley D."/>
            <person name="Magnuson J.K."/>
            <person name="James T.Y."/>
            <person name="O'Malley M.A."/>
            <person name="Stajich J.E."/>
            <person name="Spatafora J.W."/>
            <person name="Visel A."/>
            <person name="Grigoriev I.V."/>
        </authorList>
    </citation>
    <scope>NUCLEOTIDE SEQUENCE [LARGE SCALE GENOMIC DNA]</scope>
    <source>
        <strain evidence="3 4">S4</strain>
    </source>
</reference>
<feature type="compositionally biased region" description="Polar residues" evidence="1">
    <location>
        <begin position="251"/>
        <end position="267"/>
    </location>
</feature>
<protein>
    <submittedName>
        <fullName evidence="3">Uncharacterized protein</fullName>
    </submittedName>
</protein>
<reference evidence="3 4" key="1">
    <citation type="submission" date="2016-08" db="EMBL/GenBank/DDBJ databases">
        <title>A Parts List for Fungal Cellulosomes Revealed by Comparative Genomics.</title>
        <authorList>
            <consortium name="DOE Joint Genome Institute"/>
            <person name="Haitjema C.H."/>
            <person name="Gilmore S.P."/>
            <person name="Henske J.K."/>
            <person name="Solomon K.V."/>
            <person name="De Groot R."/>
            <person name="Kuo A."/>
            <person name="Mondo S.J."/>
            <person name="Salamov A.A."/>
            <person name="Labutti K."/>
            <person name="Zhao Z."/>
            <person name="Chiniquy J."/>
            <person name="Barry K."/>
            <person name="Brewer H.M."/>
            <person name="Purvine S.O."/>
            <person name="Wright A.T."/>
            <person name="Boxma B."/>
            <person name="Van Alen T."/>
            <person name="Hackstein J.H."/>
            <person name="Baker S.E."/>
            <person name="Grigoriev I.V."/>
            <person name="O'Malley M.A."/>
        </authorList>
    </citation>
    <scope>NUCLEOTIDE SEQUENCE [LARGE SCALE GENOMIC DNA]</scope>
    <source>
        <strain evidence="3 4">S4</strain>
    </source>
</reference>
<evidence type="ECO:0000313" key="4">
    <source>
        <dbReference type="Proteomes" id="UP000193944"/>
    </source>
</evidence>
<sequence length="304" mass="32524">MKFITPIITLVAASVTYANNTFLNKRAYIDEMYVNISNDCKKELTKYNKNCIVVSSQQSLNDYCTVINSGDCKQFFTNSESVLPSCQGYNTIKNLYSPSVLKGEYLMRQLICTKDENGNSCPFSTILLKAFNGSVFTQSNNNEALSATCESAICREATYNALKGIIESTDAYTNLSGDQSQKNSNEYNNYKSKSEFLNSAECKAKIKSSGAKASGTNTNANANGTNANGTNGTNANANANGTNANASGTNVSGSGANTNSTNINEVKTSNTNTNSTNTDEIKTNGANTIKISTGLFISLVLLSL</sequence>
<keyword evidence="2" id="KW-0732">Signal</keyword>
<evidence type="ECO:0000313" key="3">
    <source>
        <dbReference type="EMBL" id="ORX76549.1"/>
    </source>
</evidence>
<dbReference type="EMBL" id="MCFG01000292">
    <property type="protein sequence ID" value="ORX76549.1"/>
    <property type="molecule type" value="Genomic_DNA"/>
</dbReference>
<feature type="compositionally biased region" description="Low complexity" evidence="1">
    <location>
        <begin position="268"/>
        <end position="278"/>
    </location>
</feature>
<comment type="caution">
    <text evidence="3">The sequence shown here is derived from an EMBL/GenBank/DDBJ whole genome shotgun (WGS) entry which is preliminary data.</text>
</comment>
<organism evidence="3 4">
    <name type="scientific">Anaeromyces robustus</name>
    <dbReference type="NCBI Taxonomy" id="1754192"/>
    <lineage>
        <taxon>Eukaryota</taxon>
        <taxon>Fungi</taxon>
        <taxon>Fungi incertae sedis</taxon>
        <taxon>Chytridiomycota</taxon>
        <taxon>Chytridiomycota incertae sedis</taxon>
        <taxon>Neocallimastigomycetes</taxon>
        <taxon>Neocallimastigales</taxon>
        <taxon>Neocallimastigaceae</taxon>
        <taxon>Anaeromyces</taxon>
    </lineage>
</organism>
<name>A0A1Y1WSM8_9FUNG</name>
<evidence type="ECO:0000256" key="1">
    <source>
        <dbReference type="SAM" id="MobiDB-lite"/>
    </source>
</evidence>
<accession>A0A1Y1WSM8</accession>
<feature type="region of interest" description="Disordered" evidence="1">
    <location>
        <begin position="210"/>
        <end position="279"/>
    </location>
</feature>
<feature type="signal peptide" evidence="2">
    <location>
        <begin position="1"/>
        <end position="18"/>
    </location>
</feature>